<keyword evidence="3 5" id="KW-0378">Hydrolase</keyword>
<dbReference type="PROSITE" id="PS51892">
    <property type="entry name" value="SUBTILASE"/>
    <property type="match status" value="1"/>
</dbReference>
<dbReference type="GO" id="GO:0006508">
    <property type="term" value="P:proteolysis"/>
    <property type="evidence" value="ECO:0007669"/>
    <property type="project" value="UniProtKB-KW"/>
</dbReference>
<dbReference type="GO" id="GO:0004252">
    <property type="term" value="F:serine-type endopeptidase activity"/>
    <property type="evidence" value="ECO:0007669"/>
    <property type="project" value="UniProtKB-UniRule"/>
</dbReference>
<evidence type="ECO:0000313" key="9">
    <source>
        <dbReference type="Proteomes" id="UP000658278"/>
    </source>
</evidence>
<feature type="chain" id="PRO_5036920970" evidence="6">
    <location>
        <begin position="25"/>
        <end position="780"/>
    </location>
</feature>
<evidence type="ECO:0000256" key="1">
    <source>
        <dbReference type="ARBA" id="ARBA00011073"/>
    </source>
</evidence>
<dbReference type="EMBL" id="JAENII010000004">
    <property type="protein sequence ID" value="MBK1826874.1"/>
    <property type="molecule type" value="Genomic_DNA"/>
</dbReference>
<dbReference type="InterPro" id="IPR036852">
    <property type="entry name" value="Peptidase_S8/S53_dom_sf"/>
</dbReference>
<proteinExistence type="inferred from homology"/>
<evidence type="ECO:0000259" key="7">
    <source>
        <dbReference type="Pfam" id="PF00082"/>
    </source>
</evidence>
<evidence type="ECO:0000256" key="6">
    <source>
        <dbReference type="SAM" id="SignalP"/>
    </source>
</evidence>
<dbReference type="AlphaFoldDB" id="A0A934R7V4"/>
<organism evidence="8 9">
    <name type="scientific">Haloferula rosea</name>
    <dbReference type="NCBI Taxonomy" id="490093"/>
    <lineage>
        <taxon>Bacteria</taxon>
        <taxon>Pseudomonadati</taxon>
        <taxon>Verrucomicrobiota</taxon>
        <taxon>Verrucomicrobiia</taxon>
        <taxon>Verrucomicrobiales</taxon>
        <taxon>Verrucomicrobiaceae</taxon>
        <taxon>Haloferula</taxon>
    </lineage>
</organism>
<dbReference type="InterPro" id="IPR000209">
    <property type="entry name" value="Peptidase_S8/S53_dom"/>
</dbReference>
<dbReference type="PANTHER" id="PTHR43806">
    <property type="entry name" value="PEPTIDASE S8"/>
    <property type="match status" value="1"/>
</dbReference>
<evidence type="ECO:0000256" key="5">
    <source>
        <dbReference type="PROSITE-ProRule" id="PRU01240"/>
    </source>
</evidence>
<evidence type="ECO:0000313" key="8">
    <source>
        <dbReference type="EMBL" id="MBK1826874.1"/>
    </source>
</evidence>
<feature type="domain" description="Peptidase S8/S53" evidence="7">
    <location>
        <begin position="529"/>
        <end position="759"/>
    </location>
</feature>
<gene>
    <name evidence="8" type="ORF">JIN81_07580</name>
</gene>
<dbReference type="SUPFAM" id="SSF52743">
    <property type="entry name" value="Subtilisin-like"/>
    <property type="match status" value="1"/>
</dbReference>
<comment type="similarity">
    <text evidence="1 5">Belongs to the peptidase S8 family.</text>
</comment>
<dbReference type="Proteomes" id="UP000658278">
    <property type="component" value="Unassembled WGS sequence"/>
</dbReference>
<comment type="caution">
    <text evidence="8">The sequence shown here is derived from an EMBL/GenBank/DDBJ whole genome shotgun (WGS) entry which is preliminary data.</text>
</comment>
<feature type="active site" description="Charge relay system" evidence="5">
    <location>
        <position position="711"/>
    </location>
</feature>
<reference evidence="8" key="1">
    <citation type="submission" date="2021-01" db="EMBL/GenBank/DDBJ databases">
        <title>Modified the classification status of verrucomicrobia.</title>
        <authorList>
            <person name="Feng X."/>
        </authorList>
    </citation>
    <scope>NUCLEOTIDE SEQUENCE</scope>
    <source>
        <strain evidence="8">KCTC 22201</strain>
    </source>
</reference>
<dbReference type="Gene3D" id="3.40.50.200">
    <property type="entry name" value="Peptidase S8/S53 domain"/>
    <property type="match status" value="1"/>
</dbReference>
<sequence length="780" mass="85581">MNPIRLFSTMVLTLIPCLLLPAMADEETLRLPLRVHLVTDIEMVREVAKPDGTTHKTRMDMPVTVADAKVMMAQVNDIWAPAGIEWVTDPEAGGGGIIREKAAGGRLPQEPLDTLAKQVVARERGSQVNYMSEVFPRLADPANNETIGDDGRFNRTKPEMYHLYLLPYVGQTLQGTATISGNFAIVGVFSDKAPNRKGYPKPRTHVIPAKTQPTLTISNFPKAGALSATIAHELGHNLSLLHVDEGMKDNLMKGHVKLRLGPTQITKARAQAMKGPRLGKLDVSPGSPKLSMETLSGEGVWISPLPPGYPSRGGPLRVTVWFETQFLGDGMGYERRSKEFADAGRREMRTQVVKVLKNESMRSHREADAVLQRLLKDKTIDDLDRHWIVNGFSCTISKEDLPALTKVPGVRKIFLRAARTPPSPPLPEVAPVPDLPGPDKPSYENLPWYIEKLKADQVWRDFGVAGEGTLNVIHDRNFIASNHLARSIYRNPDEIPGNGIDDDLNGYVDDVHGYNFDRQSPQLHTQSFSGDPKDRRVLHGTSCANIVCGAGSESGIPQVGVAPLGRWAGVINLGGIERSVEWAIEQGADTYSMSFSRRKLGEYQSHWRKVMEHGAFCGVFFVSGAGNVERGDESPFLMNIPQNIPNAVFAAAGVQKDLSKTPFSCIGPVEWNTEHYQDGIVQKPEVCAFNIDVPCLLPDGSVVENLLRGNSYAGPMFCGTISLMLSADPDLLPWDLQEIITTTATDVGPPGVDHETGHGLINCHAAVKETLRRKALRNSR</sequence>
<dbReference type="InterPro" id="IPR050131">
    <property type="entry name" value="Peptidase_S8_subtilisin-like"/>
</dbReference>
<accession>A0A934R7V4</accession>
<keyword evidence="9" id="KW-1185">Reference proteome</keyword>
<protein>
    <submittedName>
        <fullName evidence="8">S8 family serine peptidase</fullName>
    </submittedName>
</protein>
<keyword evidence="6" id="KW-0732">Signal</keyword>
<dbReference type="PANTHER" id="PTHR43806:SF11">
    <property type="entry name" value="CEREVISIN-RELATED"/>
    <property type="match status" value="1"/>
</dbReference>
<evidence type="ECO:0000256" key="3">
    <source>
        <dbReference type="ARBA" id="ARBA00022801"/>
    </source>
</evidence>
<feature type="signal peptide" evidence="6">
    <location>
        <begin position="1"/>
        <end position="24"/>
    </location>
</feature>
<evidence type="ECO:0000256" key="2">
    <source>
        <dbReference type="ARBA" id="ARBA00022670"/>
    </source>
</evidence>
<keyword evidence="2 5" id="KW-0645">Protease</keyword>
<dbReference type="Pfam" id="PF00082">
    <property type="entry name" value="Peptidase_S8"/>
    <property type="match status" value="1"/>
</dbReference>
<feature type="active site" description="Charge relay system" evidence="5">
    <location>
        <position position="475"/>
    </location>
</feature>
<keyword evidence="4 5" id="KW-0720">Serine protease</keyword>
<name>A0A934R7V4_9BACT</name>
<feature type="active site" description="Charge relay system" evidence="5">
    <location>
        <position position="539"/>
    </location>
</feature>
<dbReference type="RefSeq" id="WP_200278237.1">
    <property type="nucleotide sequence ID" value="NZ_JAENII010000004.1"/>
</dbReference>
<evidence type="ECO:0000256" key="4">
    <source>
        <dbReference type="ARBA" id="ARBA00022825"/>
    </source>
</evidence>